<evidence type="ECO:0000313" key="1">
    <source>
        <dbReference type="EMBL" id="GFY13731.1"/>
    </source>
</evidence>
<sequence length="118" mass="13469">MGKPMEETYQCYQLIKSLPPKFDSIVENIRRSKQVEGKVSTSVVNLDILGGNVAMELLLHHPVQLIEDTENIEQVQRYVDVHMCLHLLGLLCPVMSLNIVLLEVVEETETIHLWTKTT</sequence>
<organism evidence="1 2">
    <name type="scientific">Trichonephila clavipes</name>
    <name type="common">Golden silk orbweaver</name>
    <name type="synonym">Nephila clavipes</name>
    <dbReference type="NCBI Taxonomy" id="2585209"/>
    <lineage>
        <taxon>Eukaryota</taxon>
        <taxon>Metazoa</taxon>
        <taxon>Ecdysozoa</taxon>
        <taxon>Arthropoda</taxon>
        <taxon>Chelicerata</taxon>
        <taxon>Arachnida</taxon>
        <taxon>Araneae</taxon>
        <taxon>Araneomorphae</taxon>
        <taxon>Entelegynae</taxon>
        <taxon>Araneoidea</taxon>
        <taxon>Nephilidae</taxon>
        <taxon>Trichonephila</taxon>
    </lineage>
</organism>
<dbReference type="EMBL" id="BMAU01021323">
    <property type="protein sequence ID" value="GFY13731.1"/>
    <property type="molecule type" value="Genomic_DNA"/>
</dbReference>
<reference evidence="1" key="1">
    <citation type="submission" date="2020-08" db="EMBL/GenBank/DDBJ databases">
        <title>Multicomponent nature underlies the extraordinary mechanical properties of spider dragline silk.</title>
        <authorList>
            <person name="Kono N."/>
            <person name="Nakamura H."/>
            <person name="Mori M."/>
            <person name="Yoshida Y."/>
            <person name="Ohtoshi R."/>
            <person name="Malay A.D."/>
            <person name="Moran D.A.P."/>
            <person name="Tomita M."/>
            <person name="Numata K."/>
            <person name="Arakawa K."/>
        </authorList>
    </citation>
    <scope>NUCLEOTIDE SEQUENCE</scope>
</reference>
<proteinExistence type="predicted"/>
<name>A0A8X6SSQ6_TRICX</name>
<comment type="caution">
    <text evidence="1">The sequence shown here is derived from an EMBL/GenBank/DDBJ whole genome shotgun (WGS) entry which is preliminary data.</text>
</comment>
<evidence type="ECO:0000313" key="2">
    <source>
        <dbReference type="Proteomes" id="UP000887159"/>
    </source>
</evidence>
<keyword evidence="2" id="KW-1185">Reference proteome</keyword>
<dbReference type="AlphaFoldDB" id="A0A8X6SSQ6"/>
<protein>
    <submittedName>
        <fullName evidence="1">Uncharacterized protein</fullName>
    </submittedName>
</protein>
<gene>
    <name evidence="1" type="ORF">TNCV_4961011</name>
</gene>
<accession>A0A8X6SSQ6</accession>
<dbReference type="Proteomes" id="UP000887159">
    <property type="component" value="Unassembled WGS sequence"/>
</dbReference>